<sequence>MKRYNIIKVKNIFLSMISFPLFIAVYILAMYELYTLCRFGRYDNNLNIFILCLVFFFIYLVTFIALIIKQQSNYPNELIENFSFTSDYIKLDDYHGIEIDIEDIKSFKINKKYAYIKLRNKGIVILGFNNKSDYDVSYFKEILHSKEEKRRKSLMKTVWTWISILVIIFTTGYYGMKIYKTALNFNGKLSWLLFELKNEKNITLNNNNIYDTGIEGIFEDISKELDLPEIMYISDTGLSLEFNSKGEIESFYTFVYGKNDKDEVNSFLVNYDINKSNKIRVTLDGYVTPDFNDDKLLEPLFDTMKVIPLKDTVSKWDSNKYGILYYGKRSFGLNTDGIVYIDNEGNTNMPSIATSEVIGYTVSVYVPNREKEITPFRYNLVEDLNNVKSAPLNSVDNTTKKPSSSSNREEPEYYLTDKIGYRLKIVGAAAGSRAYSLEVTEDGGNNFEVLNGDPFLGRLGGASGITFINEKLGFIALSHNGGDEADLYRTEDGGLTFTQINIPRKEVTLESGTVIEPFDFPEMPFEDNGVLNMLVGQGADGDYNGNSDALYESKDNGLTWEFKEEVKDN</sequence>
<comment type="caution">
    <text evidence="3">The sequence shown here is derived from an EMBL/GenBank/DDBJ whole genome shotgun (WGS) entry which is preliminary data.</text>
</comment>
<dbReference type="InterPro" id="IPR036278">
    <property type="entry name" value="Sialidase_sf"/>
</dbReference>
<dbReference type="Proteomes" id="UP000306888">
    <property type="component" value="Unassembled WGS sequence"/>
</dbReference>
<evidence type="ECO:0000256" key="2">
    <source>
        <dbReference type="SAM" id="Phobius"/>
    </source>
</evidence>
<evidence type="ECO:0000313" key="4">
    <source>
        <dbReference type="Proteomes" id="UP000306888"/>
    </source>
</evidence>
<dbReference type="Gene3D" id="2.130.10.10">
    <property type="entry name" value="YVTN repeat-like/Quinoprotein amine dehydrogenase"/>
    <property type="match status" value="1"/>
</dbReference>
<dbReference type="RefSeq" id="WP_136003755.1">
    <property type="nucleotide sequence ID" value="NZ_SRYR01000001.1"/>
</dbReference>
<protein>
    <submittedName>
        <fullName evidence="3">Uncharacterized protein</fullName>
    </submittedName>
</protein>
<feature type="transmembrane region" description="Helical" evidence="2">
    <location>
        <begin position="12"/>
        <end position="34"/>
    </location>
</feature>
<keyword evidence="2" id="KW-0472">Membrane</keyword>
<dbReference type="SUPFAM" id="SSF50939">
    <property type="entry name" value="Sialidases"/>
    <property type="match status" value="1"/>
</dbReference>
<feature type="compositionally biased region" description="Polar residues" evidence="1">
    <location>
        <begin position="391"/>
        <end position="406"/>
    </location>
</feature>
<gene>
    <name evidence="3" type="ORF">E5347_01200</name>
</gene>
<feature type="region of interest" description="Disordered" evidence="1">
    <location>
        <begin position="391"/>
        <end position="411"/>
    </location>
</feature>
<keyword evidence="2" id="KW-1133">Transmembrane helix</keyword>
<evidence type="ECO:0000313" key="3">
    <source>
        <dbReference type="EMBL" id="TGY43455.1"/>
    </source>
</evidence>
<organism evidence="3 4">
    <name type="scientific">Clostridium sartagoforme</name>
    <dbReference type="NCBI Taxonomy" id="84031"/>
    <lineage>
        <taxon>Bacteria</taxon>
        <taxon>Bacillati</taxon>
        <taxon>Bacillota</taxon>
        <taxon>Clostridia</taxon>
        <taxon>Eubacteriales</taxon>
        <taxon>Clostridiaceae</taxon>
        <taxon>Clostridium</taxon>
    </lineage>
</organism>
<dbReference type="InterPro" id="IPR015943">
    <property type="entry name" value="WD40/YVTN_repeat-like_dom_sf"/>
</dbReference>
<reference evidence="3 4" key="1">
    <citation type="submission" date="2019-04" db="EMBL/GenBank/DDBJ databases">
        <title>Microbes associate with the intestines of laboratory mice.</title>
        <authorList>
            <person name="Navarre W."/>
            <person name="Wong E."/>
            <person name="Huang K."/>
            <person name="Tropini C."/>
            <person name="Ng K."/>
            <person name="Yu B."/>
        </authorList>
    </citation>
    <scope>NUCLEOTIDE SEQUENCE [LARGE SCALE GENOMIC DNA]</scope>
    <source>
        <strain evidence="3 4">NM50_B9-20</strain>
    </source>
</reference>
<keyword evidence="2" id="KW-0812">Transmembrane</keyword>
<proteinExistence type="predicted"/>
<evidence type="ECO:0000256" key="1">
    <source>
        <dbReference type="SAM" id="MobiDB-lite"/>
    </source>
</evidence>
<dbReference type="OrthoDB" id="1701846at2"/>
<dbReference type="EMBL" id="SRYR01000001">
    <property type="protein sequence ID" value="TGY43455.1"/>
    <property type="molecule type" value="Genomic_DNA"/>
</dbReference>
<accession>A0A4S2DN03</accession>
<dbReference type="AlphaFoldDB" id="A0A4S2DN03"/>
<name>A0A4S2DN03_9CLOT</name>
<keyword evidence="4" id="KW-1185">Reference proteome</keyword>
<feature type="transmembrane region" description="Helical" evidence="2">
    <location>
        <begin position="46"/>
        <end position="68"/>
    </location>
</feature>
<feature type="transmembrane region" description="Helical" evidence="2">
    <location>
        <begin position="158"/>
        <end position="176"/>
    </location>
</feature>